<proteinExistence type="predicted"/>
<keyword evidence="2" id="KW-1185">Reference proteome</keyword>
<protein>
    <recommendedName>
        <fullName evidence="3">DUF1902 domain-containing protein</fullName>
    </recommendedName>
</protein>
<name>A0ABY5GTT1_9GAMM</name>
<accession>A0ABY5GTT1</accession>
<dbReference type="EMBL" id="CP073344">
    <property type="protein sequence ID" value="UTW03082.1"/>
    <property type="molecule type" value="Genomic_DNA"/>
</dbReference>
<organism evidence="1 2">
    <name type="scientific">Amphritea atlantica</name>
    <dbReference type="NCBI Taxonomy" id="355243"/>
    <lineage>
        <taxon>Bacteria</taxon>
        <taxon>Pseudomonadati</taxon>
        <taxon>Pseudomonadota</taxon>
        <taxon>Gammaproteobacteria</taxon>
        <taxon>Oceanospirillales</taxon>
        <taxon>Oceanospirillaceae</taxon>
        <taxon>Amphritea</taxon>
    </lineage>
</organism>
<gene>
    <name evidence="1" type="ORF">KDX31_17415</name>
</gene>
<reference evidence="1" key="1">
    <citation type="submission" date="2021-04" db="EMBL/GenBank/DDBJ databases">
        <title>Oceanospirillales bacteria with DddD are important DMSP degraders in coastal seawater.</title>
        <authorList>
            <person name="Liu J."/>
        </authorList>
    </citation>
    <scope>NUCLEOTIDE SEQUENCE</scope>
    <source>
        <strain evidence="1">GY6</strain>
    </source>
</reference>
<sequence length="94" mass="10854">MKESLEKALARRFHIYVQNPNNEVPFTIFRFECGPGWVPLLIEFAQTAERLDVYDVQIGQIKEKWDALRIYFTAAGLDQDALEDIALDLPSLIK</sequence>
<evidence type="ECO:0000313" key="1">
    <source>
        <dbReference type="EMBL" id="UTW03082.1"/>
    </source>
</evidence>
<evidence type="ECO:0000313" key="2">
    <source>
        <dbReference type="Proteomes" id="UP001059950"/>
    </source>
</evidence>
<evidence type="ECO:0008006" key="3">
    <source>
        <dbReference type="Google" id="ProtNLM"/>
    </source>
</evidence>
<dbReference type="Proteomes" id="UP001059950">
    <property type="component" value="Chromosome"/>
</dbReference>